<evidence type="ECO:0000313" key="2">
    <source>
        <dbReference type="EMBL" id="KAF2734660.1"/>
    </source>
</evidence>
<name>A0A9P4QY90_9PLEO</name>
<protein>
    <submittedName>
        <fullName evidence="2">Uncharacterized protein</fullName>
    </submittedName>
</protein>
<comment type="caution">
    <text evidence="2">The sequence shown here is derived from an EMBL/GenBank/DDBJ whole genome shotgun (WGS) entry which is preliminary data.</text>
</comment>
<feature type="region of interest" description="Disordered" evidence="1">
    <location>
        <begin position="555"/>
        <end position="578"/>
    </location>
</feature>
<dbReference type="EMBL" id="ML996145">
    <property type="protein sequence ID" value="KAF2734660.1"/>
    <property type="molecule type" value="Genomic_DNA"/>
</dbReference>
<evidence type="ECO:0000256" key="1">
    <source>
        <dbReference type="SAM" id="MobiDB-lite"/>
    </source>
</evidence>
<dbReference type="Proteomes" id="UP000799444">
    <property type="component" value="Unassembled WGS sequence"/>
</dbReference>
<dbReference type="OrthoDB" id="3690497at2759"/>
<feature type="compositionally biased region" description="Basic residues" evidence="1">
    <location>
        <begin position="22"/>
        <end position="38"/>
    </location>
</feature>
<proteinExistence type="predicted"/>
<dbReference type="AlphaFoldDB" id="A0A9P4QY90"/>
<keyword evidence="3" id="KW-1185">Reference proteome</keyword>
<organism evidence="2 3">
    <name type="scientific">Polyplosphaeria fusca</name>
    <dbReference type="NCBI Taxonomy" id="682080"/>
    <lineage>
        <taxon>Eukaryota</taxon>
        <taxon>Fungi</taxon>
        <taxon>Dikarya</taxon>
        <taxon>Ascomycota</taxon>
        <taxon>Pezizomycotina</taxon>
        <taxon>Dothideomycetes</taxon>
        <taxon>Pleosporomycetidae</taxon>
        <taxon>Pleosporales</taxon>
        <taxon>Tetraplosphaeriaceae</taxon>
        <taxon>Polyplosphaeria</taxon>
    </lineage>
</organism>
<feature type="region of interest" description="Disordered" evidence="1">
    <location>
        <begin position="1"/>
        <end position="43"/>
    </location>
</feature>
<sequence length="578" mass="66579">MPPTRSSARKRAGTTSPLAKPAGKRQKPSRKAGRRKTKPNSSSSIRNEWAYLDKLPNELLLLILEQIGLEDCPCHECAHYEALYTYRSLARTNKHLSAVAMEFLYKSFRTRRQVPGGHVRPGKFLTTLIANPTLANNVHRVRWEVNETSRFPYLWDLLGDGQVYRPSGKDKNRLRSSLTRLGIPGVARRPWTDKYNRSTAVDELSVLLLHTPNIQKLHVVDLYPMAHIQARKDTRGTFLPLLMNAVNGQPLPGAPSFEKLSALHLAVGRCSLHNVRHLFALPGLRRLKLQYVQAYQPKFIPDPAMSSRVEELRLYDADVDSDSLCALINMCEKLKQLHFLYHPHIRPEDPEVMPEDPHPKLDYGKIGHALQKHKETLEVIDLDDKTERPFMSELDGHHLGAFNDFKKLTTLGAPFLTFEPTYKDDYGQVSRVDFITLLPATLERLNITVFPVETMFGDCYHSLLPFFNRDPKVFDSFTHIHFRVHKDIVLSELKLKNYGNKGWIWSRYRTRVTMEQSNEWFEDNDFDSEEFHSDSESDFESDFEFLSNFPSSFPWSDFDSEDDSDLESYGTLLDSDEN</sequence>
<gene>
    <name evidence="2" type="ORF">EJ04DRAFT_523495</name>
</gene>
<reference evidence="2" key="1">
    <citation type="journal article" date="2020" name="Stud. Mycol.">
        <title>101 Dothideomycetes genomes: a test case for predicting lifestyles and emergence of pathogens.</title>
        <authorList>
            <person name="Haridas S."/>
            <person name="Albert R."/>
            <person name="Binder M."/>
            <person name="Bloem J."/>
            <person name="Labutti K."/>
            <person name="Salamov A."/>
            <person name="Andreopoulos B."/>
            <person name="Baker S."/>
            <person name="Barry K."/>
            <person name="Bills G."/>
            <person name="Bluhm B."/>
            <person name="Cannon C."/>
            <person name="Castanera R."/>
            <person name="Culley D."/>
            <person name="Daum C."/>
            <person name="Ezra D."/>
            <person name="Gonzalez J."/>
            <person name="Henrissat B."/>
            <person name="Kuo A."/>
            <person name="Liang C."/>
            <person name="Lipzen A."/>
            <person name="Lutzoni F."/>
            <person name="Magnuson J."/>
            <person name="Mondo S."/>
            <person name="Nolan M."/>
            <person name="Ohm R."/>
            <person name="Pangilinan J."/>
            <person name="Park H.-J."/>
            <person name="Ramirez L."/>
            <person name="Alfaro M."/>
            <person name="Sun H."/>
            <person name="Tritt A."/>
            <person name="Yoshinaga Y."/>
            <person name="Zwiers L.-H."/>
            <person name="Turgeon B."/>
            <person name="Goodwin S."/>
            <person name="Spatafora J."/>
            <person name="Crous P."/>
            <person name="Grigoriev I."/>
        </authorList>
    </citation>
    <scope>NUCLEOTIDE SEQUENCE</scope>
    <source>
        <strain evidence="2">CBS 125425</strain>
    </source>
</reference>
<evidence type="ECO:0000313" key="3">
    <source>
        <dbReference type="Proteomes" id="UP000799444"/>
    </source>
</evidence>
<accession>A0A9P4QY90</accession>